<reference evidence="1 2" key="1">
    <citation type="submission" date="2010-07" db="EMBL/GenBank/DDBJ databases">
        <authorList>
            <person name="Muzny D."/>
            <person name="Qin X."/>
            <person name="Deng J."/>
            <person name="Jiang H."/>
            <person name="Liu Y."/>
            <person name="Qu J."/>
            <person name="Song X.-Z."/>
            <person name="Zhang L."/>
            <person name="Thornton R."/>
            <person name="Coyle M."/>
            <person name="Francisco L."/>
            <person name="Jackson L."/>
            <person name="Javaid M."/>
            <person name="Korchina V."/>
            <person name="Kovar C."/>
            <person name="Mata R."/>
            <person name="Mathew T."/>
            <person name="Ngo R."/>
            <person name="Nguyen L."/>
            <person name="Nguyen N."/>
            <person name="Okwuonu G."/>
            <person name="Ongeri F."/>
            <person name="Pham C."/>
            <person name="Simmons D."/>
            <person name="Wilczek-Boney K."/>
            <person name="Hale W."/>
            <person name="Jakkamsetti A."/>
            <person name="Pham P."/>
            <person name="Ruth R."/>
            <person name="San Lucas F."/>
            <person name="Warren J."/>
            <person name="Zhang J."/>
            <person name="Zhao Z."/>
            <person name="Zhou C."/>
            <person name="Zhu D."/>
            <person name="Lee S."/>
            <person name="Bess C."/>
            <person name="Blankenburg K."/>
            <person name="Forbes L."/>
            <person name="Fu Q."/>
            <person name="Gubbala S."/>
            <person name="Hirani K."/>
            <person name="Jayaseelan J.C."/>
            <person name="Lara F."/>
            <person name="Munidasa M."/>
            <person name="Palculict T."/>
            <person name="Patil S."/>
            <person name="Pu L.-L."/>
            <person name="Saada N."/>
            <person name="Tang L."/>
            <person name="Weissenberger G."/>
            <person name="Zhu Y."/>
            <person name="Hemphill L."/>
            <person name="Shang Y."/>
            <person name="Youmans B."/>
            <person name="Ayvaz T."/>
            <person name="Ross M."/>
            <person name="Santibanez J."/>
            <person name="Aqrawi P."/>
            <person name="Gross S."/>
            <person name="Joshi V."/>
            <person name="Fowler G."/>
            <person name="Nazareth L."/>
            <person name="Reid J."/>
            <person name="Worley K."/>
            <person name="Petrosino J."/>
            <person name="Highlander S."/>
            <person name="Gibbs R."/>
        </authorList>
    </citation>
    <scope>NUCLEOTIDE SEQUENCE [LARGE SCALE GENOMIC DNA]</scope>
    <source>
        <strain evidence="1 2">ATCC 700338</strain>
    </source>
</reference>
<gene>
    <name evidence="1" type="ORF">HMPREF9319_1084</name>
</gene>
<evidence type="ECO:0000313" key="2">
    <source>
        <dbReference type="Proteomes" id="UP000004290"/>
    </source>
</evidence>
<keyword evidence="2" id="KW-1185">Reference proteome</keyword>
<proteinExistence type="predicted"/>
<sequence length="56" mass="6438">MLYYELLKGLLLVGRQNLNEYKIVLALPQGRKKLFSICLGFFLLFKAKKEKGAVYG</sequence>
<comment type="caution">
    <text evidence="1">The sequence shown here is derived from an EMBL/GenBank/DDBJ whole genome shotgun (WGS) entry which is preliminary data.</text>
</comment>
<protein>
    <submittedName>
        <fullName evidence="1">Uncharacterized protein</fullName>
    </submittedName>
</protein>
<accession>E0PE11</accession>
<dbReference type="EMBL" id="AEEL01000014">
    <property type="protein sequence ID" value="EFM27521.1"/>
    <property type="molecule type" value="Genomic_DNA"/>
</dbReference>
<dbReference type="HOGENOM" id="CLU_3012309_0_0_9"/>
<dbReference type="Proteomes" id="UP000004290">
    <property type="component" value="Unassembled WGS sequence"/>
</dbReference>
<name>E0PE11_STREI</name>
<dbReference type="AlphaFoldDB" id="E0PE11"/>
<organism evidence="1 2">
    <name type="scientific">Streptococcus equinus ATCC 700338</name>
    <dbReference type="NCBI Taxonomy" id="864569"/>
    <lineage>
        <taxon>Bacteria</taxon>
        <taxon>Bacillati</taxon>
        <taxon>Bacillota</taxon>
        <taxon>Bacilli</taxon>
        <taxon>Lactobacillales</taxon>
        <taxon>Streptococcaceae</taxon>
        <taxon>Streptococcus</taxon>
    </lineage>
</organism>
<evidence type="ECO:0000313" key="1">
    <source>
        <dbReference type="EMBL" id="EFM27521.1"/>
    </source>
</evidence>